<name>A0AA39LRD3_9BILA</name>
<dbReference type="AlphaFoldDB" id="A0AA39LRD3"/>
<proteinExistence type="predicted"/>
<dbReference type="Gene3D" id="1.10.225.10">
    <property type="entry name" value="Saposin-like"/>
    <property type="match status" value="1"/>
</dbReference>
<dbReference type="SUPFAM" id="SSF47862">
    <property type="entry name" value="Saposin"/>
    <property type="match status" value="1"/>
</dbReference>
<keyword evidence="1" id="KW-1015">Disulfide bond</keyword>
<feature type="chain" id="PRO_5041335125" description="Saposin B-type domain-containing protein" evidence="2">
    <location>
        <begin position="19"/>
        <end position="101"/>
    </location>
</feature>
<reference evidence="4" key="1">
    <citation type="submission" date="2023-06" db="EMBL/GenBank/DDBJ databases">
        <title>Genomic analysis of the entomopathogenic nematode Steinernema hermaphroditum.</title>
        <authorList>
            <person name="Schwarz E.M."/>
            <person name="Heppert J.K."/>
            <person name="Baniya A."/>
            <person name="Schwartz H.T."/>
            <person name="Tan C.-H."/>
            <person name="Antoshechkin I."/>
            <person name="Sternberg P.W."/>
            <person name="Goodrich-Blair H."/>
            <person name="Dillman A.R."/>
        </authorList>
    </citation>
    <scope>NUCLEOTIDE SEQUENCE</scope>
    <source>
        <strain evidence="4">PS9179</strain>
        <tissue evidence="4">Whole animal</tissue>
    </source>
</reference>
<evidence type="ECO:0000256" key="2">
    <source>
        <dbReference type="SAM" id="SignalP"/>
    </source>
</evidence>
<protein>
    <recommendedName>
        <fullName evidence="3">Saposin B-type domain-containing protein</fullName>
    </recommendedName>
</protein>
<dbReference type="PROSITE" id="PS50015">
    <property type="entry name" value="SAP_B"/>
    <property type="match status" value="1"/>
</dbReference>
<comment type="caution">
    <text evidence="4">The sequence shown here is derived from an EMBL/GenBank/DDBJ whole genome shotgun (WGS) entry which is preliminary data.</text>
</comment>
<evidence type="ECO:0000313" key="5">
    <source>
        <dbReference type="Proteomes" id="UP001175271"/>
    </source>
</evidence>
<evidence type="ECO:0000313" key="4">
    <source>
        <dbReference type="EMBL" id="KAK0406580.1"/>
    </source>
</evidence>
<keyword evidence="2" id="KW-0732">Signal</keyword>
<accession>A0AA39LRD3</accession>
<keyword evidence="5" id="KW-1185">Reference proteome</keyword>
<sequence length="101" mass="11208">MSYLTIAIFVAVLGLATATTTELNNELFCKICQDLVEKGEQSAQNAGPWLRENTGKICGRFRTDFGQGLCKAFLDIVAKRLEESVCNQIPPKEACQKMKFC</sequence>
<evidence type="ECO:0000256" key="1">
    <source>
        <dbReference type="ARBA" id="ARBA00023157"/>
    </source>
</evidence>
<feature type="domain" description="Saposin B-type" evidence="3">
    <location>
        <begin position="25"/>
        <end position="101"/>
    </location>
</feature>
<gene>
    <name evidence="4" type="ORF">QR680_018666</name>
</gene>
<dbReference type="EMBL" id="JAUCMV010000004">
    <property type="protein sequence ID" value="KAK0406580.1"/>
    <property type="molecule type" value="Genomic_DNA"/>
</dbReference>
<dbReference type="SMART" id="SM00741">
    <property type="entry name" value="SapB"/>
    <property type="match status" value="1"/>
</dbReference>
<organism evidence="4 5">
    <name type="scientific">Steinernema hermaphroditum</name>
    <dbReference type="NCBI Taxonomy" id="289476"/>
    <lineage>
        <taxon>Eukaryota</taxon>
        <taxon>Metazoa</taxon>
        <taxon>Ecdysozoa</taxon>
        <taxon>Nematoda</taxon>
        <taxon>Chromadorea</taxon>
        <taxon>Rhabditida</taxon>
        <taxon>Tylenchina</taxon>
        <taxon>Panagrolaimomorpha</taxon>
        <taxon>Strongyloidoidea</taxon>
        <taxon>Steinernematidae</taxon>
        <taxon>Steinernema</taxon>
    </lineage>
</organism>
<dbReference type="InterPro" id="IPR011001">
    <property type="entry name" value="Saposin-like"/>
</dbReference>
<feature type="signal peptide" evidence="2">
    <location>
        <begin position="1"/>
        <end position="18"/>
    </location>
</feature>
<dbReference type="InterPro" id="IPR008139">
    <property type="entry name" value="SaposinB_dom"/>
</dbReference>
<evidence type="ECO:0000259" key="3">
    <source>
        <dbReference type="PROSITE" id="PS50015"/>
    </source>
</evidence>
<dbReference type="Proteomes" id="UP001175271">
    <property type="component" value="Unassembled WGS sequence"/>
</dbReference>